<protein>
    <submittedName>
        <fullName evidence="1">Os10g0559650 protein</fullName>
    </submittedName>
</protein>
<dbReference type="PaxDb" id="39947-A0A0P0XX63"/>
<sequence length="82" mass="8668">MMVPALNTASAASSAAFRMASKFSARFAAAAASSTLFLATSRATEIMEPLEMSSFVFQDDVGVKLEKLARLLLTLNSPASCF</sequence>
<dbReference type="AlphaFoldDB" id="A0A0P0XX63"/>
<organism evidence="1 2">
    <name type="scientific">Oryza sativa subsp. japonica</name>
    <name type="common">Rice</name>
    <dbReference type="NCBI Taxonomy" id="39947"/>
    <lineage>
        <taxon>Eukaryota</taxon>
        <taxon>Viridiplantae</taxon>
        <taxon>Streptophyta</taxon>
        <taxon>Embryophyta</taxon>
        <taxon>Tracheophyta</taxon>
        <taxon>Spermatophyta</taxon>
        <taxon>Magnoliopsida</taxon>
        <taxon>Liliopsida</taxon>
        <taxon>Poales</taxon>
        <taxon>Poaceae</taxon>
        <taxon>BOP clade</taxon>
        <taxon>Oryzoideae</taxon>
        <taxon>Oryzeae</taxon>
        <taxon>Oryzinae</taxon>
        <taxon>Oryza</taxon>
        <taxon>Oryza sativa</taxon>
    </lineage>
</organism>
<dbReference type="Proteomes" id="UP000059680">
    <property type="component" value="Chromosome 10"/>
</dbReference>
<dbReference type="InParanoid" id="A0A0P0XX63"/>
<dbReference type="Gramene" id="Os10t0559650-00">
    <property type="protein sequence ID" value="Os10t0559650-00"/>
    <property type="gene ID" value="Os10g0559650"/>
</dbReference>
<reference evidence="1 2" key="3">
    <citation type="journal article" date="2013" name="Rice">
        <title>Improvement of the Oryza sativa Nipponbare reference genome using next generation sequence and optical map data.</title>
        <authorList>
            <person name="Kawahara Y."/>
            <person name="de la Bastide M."/>
            <person name="Hamilton J.P."/>
            <person name="Kanamori H."/>
            <person name="McCombie W.R."/>
            <person name="Ouyang S."/>
            <person name="Schwartz D.C."/>
            <person name="Tanaka T."/>
            <person name="Wu J."/>
            <person name="Zhou S."/>
            <person name="Childs K.L."/>
            <person name="Davidson R.M."/>
            <person name="Lin H."/>
            <person name="Quesada-Ocampo L."/>
            <person name="Vaillancourt B."/>
            <person name="Sakai H."/>
            <person name="Lee S.S."/>
            <person name="Kim J."/>
            <person name="Numa H."/>
            <person name="Itoh T."/>
            <person name="Buell C.R."/>
            <person name="Matsumoto T."/>
        </authorList>
    </citation>
    <scope>NUCLEOTIDE SEQUENCE [LARGE SCALE GENOMIC DNA]</scope>
    <source>
        <strain evidence="2">cv. Nipponbare</strain>
    </source>
</reference>
<keyword evidence="2" id="KW-1185">Reference proteome</keyword>
<gene>
    <name evidence="1" type="ordered locus">Os10g0559650</name>
    <name evidence="1" type="ORF">OSNPB_100559650</name>
</gene>
<reference evidence="1 2" key="2">
    <citation type="journal article" date="2013" name="Plant Cell Physiol.">
        <title>Rice Annotation Project Database (RAP-DB): an integrative and interactive database for rice genomics.</title>
        <authorList>
            <person name="Sakai H."/>
            <person name="Lee S.S."/>
            <person name="Tanaka T."/>
            <person name="Numa H."/>
            <person name="Kim J."/>
            <person name="Kawahara Y."/>
            <person name="Wakimoto H."/>
            <person name="Yang C.C."/>
            <person name="Iwamoto M."/>
            <person name="Abe T."/>
            <person name="Yamada Y."/>
            <person name="Muto A."/>
            <person name="Inokuchi H."/>
            <person name="Ikemura T."/>
            <person name="Matsumoto T."/>
            <person name="Sasaki T."/>
            <person name="Itoh T."/>
        </authorList>
    </citation>
    <scope>NUCLEOTIDE SEQUENCE [LARGE SCALE GENOMIC DNA]</scope>
    <source>
        <strain evidence="2">cv. Nipponbare</strain>
    </source>
</reference>
<evidence type="ECO:0000313" key="1">
    <source>
        <dbReference type="EMBL" id="BAT12036.1"/>
    </source>
</evidence>
<proteinExistence type="predicted"/>
<accession>A0A0P0XX63</accession>
<reference evidence="2" key="1">
    <citation type="journal article" date="2005" name="Nature">
        <title>The map-based sequence of the rice genome.</title>
        <authorList>
            <consortium name="International rice genome sequencing project (IRGSP)"/>
            <person name="Matsumoto T."/>
            <person name="Wu J."/>
            <person name="Kanamori H."/>
            <person name="Katayose Y."/>
            <person name="Fujisawa M."/>
            <person name="Namiki N."/>
            <person name="Mizuno H."/>
            <person name="Yamamoto K."/>
            <person name="Antonio B.A."/>
            <person name="Baba T."/>
            <person name="Sakata K."/>
            <person name="Nagamura Y."/>
            <person name="Aoki H."/>
            <person name="Arikawa K."/>
            <person name="Arita K."/>
            <person name="Bito T."/>
            <person name="Chiden Y."/>
            <person name="Fujitsuka N."/>
            <person name="Fukunaka R."/>
            <person name="Hamada M."/>
            <person name="Harada C."/>
            <person name="Hayashi A."/>
            <person name="Hijishita S."/>
            <person name="Honda M."/>
            <person name="Hosokawa S."/>
            <person name="Ichikawa Y."/>
            <person name="Idonuma A."/>
            <person name="Iijima M."/>
            <person name="Ikeda M."/>
            <person name="Ikeno M."/>
            <person name="Ito K."/>
            <person name="Ito S."/>
            <person name="Ito T."/>
            <person name="Ito Y."/>
            <person name="Ito Y."/>
            <person name="Iwabuchi A."/>
            <person name="Kamiya K."/>
            <person name="Karasawa W."/>
            <person name="Kurita K."/>
            <person name="Katagiri S."/>
            <person name="Kikuta A."/>
            <person name="Kobayashi H."/>
            <person name="Kobayashi N."/>
            <person name="Machita K."/>
            <person name="Maehara T."/>
            <person name="Masukawa M."/>
            <person name="Mizubayashi T."/>
            <person name="Mukai Y."/>
            <person name="Nagasaki H."/>
            <person name="Nagata Y."/>
            <person name="Naito S."/>
            <person name="Nakashima M."/>
            <person name="Nakama Y."/>
            <person name="Nakamichi Y."/>
            <person name="Nakamura M."/>
            <person name="Meguro A."/>
            <person name="Negishi M."/>
            <person name="Ohta I."/>
            <person name="Ohta T."/>
            <person name="Okamoto M."/>
            <person name="Ono N."/>
            <person name="Saji S."/>
            <person name="Sakaguchi M."/>
            <person name="Sakai K."/>
            <person name="Shibata M."/>
            <person name="Shimokawa T."/>
            <person name="Song J."/>
            <person name="Takazaki Y."/>
            <person name="Terasawa K."/>
            <person name="Tsugane M."/>
            <person name="Tsuji K."/>
            <person name="Ueda S."/>
            <person name="Waki K."/>
            <person name="Yamagata H."/>
            <person name="Yamamoto M."/>
            <person name="Yamamoto S."/>
            <person name="Yamane H."/>
            <person name="Yoshiki S."/>
            <person name="Yoshihara R."/>
            <person name="Yukawa K."/>
            <person name="Zhong H."/>
            <person name="Yano M."/>
            <person name="Yuan Q."/>
            <person name="Ouyang S."/>
            <person name="Liu J."/>
            <person name="Jones K.M."/>
            <person name="Gansberger K."/>
            <person name="Moffat K."/>
            <person name="Hill J."/>
            <person name="Bera J."/>
            <person name="Fadrosh D."/>
            <person name="Jin S."/>
            <person name="Johri S."/>
            <person name="Kim M."/>
            <person name="Overton L."/>
            <person name="Reardon M."/>
            <person name="Tsitrin T."/>
            <person name="Vuong H."/>
            <person name="Weaver B."/>
            <person name="Ciecko A."/>
            <person name="Tallon L."/>
            <person name="Jackson J."/>
            <person name="Pai G."/>
            <person name="Aken S.V."/>
            <person name="Utterback T."/>
            <person name="Reidmuller S."/>
            <person name="Feldblyum T."/>
            <person name="Hsiao J."/>
            <person name="Zismann V."/>
            <person name="Iobst S."/>
            <person name="de Vazeille A.R."/>
            <person name="Buell C.R."/>
            <person name="Ying K."/>
            <person name="Li Y."/>
            <person name="Lu T."/>
            <person name="Huang Y."/>
            <person name="Zhao Q."/>
            <person name="Feng Q."/>
            <person name="Zhang L."/>
            <person name="Zhu J."/>
            <person name="Weng Q."/>
            <person name="Mu J."/>
            <person name="Lu Y."/>
            <person name="Fan D."/>
            <person name="Liu Y."/>
            <person name="Guan J."/>
            <person name="Zhang Y."/>
            <person name="Yu S."/>
            <person name="Liu X."/>
            <person name="Zhang Y."/>
            <person name="Hong G."/>
            <person name="Han B."/>
            <person name="Choisne N."/>
            <person name="Demange N."/>
            <person name="Orjeda G."/>
            <person name="Samain S."/>
            <person name="Cattolico L."/>
            <person name="Pelletier E."/>
            <person name="Couloux A."/>
            <person name="Segurens B."/>
            <person name="Wincker P."/>
            <person name="D'Hont A."/>
            <person name="Scarpelli C."/>
            <person name="Weissenbach J."/>
            <person name="Salanoubat M."/>
            <person name="Quetier F."/>
            <person name="Yu Y."/>
            <person name="Kim H.R."/>
            <person name="Rambo T."/>
            <person name="Currie J."/>
            <person name="Collura K."/>
            <person name="Luo M."/>
            <person name="Yang T."/>
            <person name="Ammiraju J.S.S."/>
            <person name="Engler F."/>
            <person name="Soderlund C."/>
            <person name="Wing R.A."/>
            <person name="Palmer L.E."/>
            <person name="de la Bastide M."/>
            <person name="Spiegel L."/>
            <person name="Nascimento L."/>
            <person name="Zutavern T."/>
            <person name="O'Shaughnessy A."/>
            <person name="Dike S."/>
            <person name="Dedhia N."/>
            <person name="Preston R."/>
            <person name="Balija V."/>
            <person name="McCombie W.R."/>
            <person name="Chow T."/>
            <person name="Chen H."/>
            <person name="Chung M."/>
            <person name="Chen C."/>
            <person name="Shaw J."/>
            <person name="Wu H."/>
            <person name="Hsiao K."/>
            <person name="Chao Y."/>
            <person name="Chu M."/>
            <person name="Cheng C."/>
            <person name="Hour A."/>
            <person name="Lee P."/>
            <person name="Lin S."/>
            <person name="Lin Y."/>
            <person name="Liou J."/>
            <person name="Liu S."/>
            <person name="Hsing Y."/>
            <person name="Raghuvanshi S."/>
            <person name="Mohanty A."/>
            <person name="Bharti A.K."/>
            <person name="Gaur A."/>
            <person name="Gupta V."/>
            <person name="Kumar D."/>
            <person name="Ravi V."/>
            <person name="Vij S."/>
            <person name="Kapur A."/>
            <person name="Khurana P."/>
            <person name="Khurana P."/>
            <person name="Khurana J.P."/>
            <person name="Tyagi A.K."/>
            <person name="Gaikwad K."/>
            <person name="Singh A."/>
            <person name="Dalal V."/>
            <person name="Srivastava S."/>
            <person name="Dixit A."/>
            <person name="Pal A.K."/>
            <person name="Ghazi I.A."/>
            <person name="Yadav M."/>
            <person name="Pandit A."/>
            <person name="Bhargava A."/>
            <person name="Sureshbabu K."/>
            <person name="Batra K."/>
            <person name="Sharma T.R."/>
            <person name="Mohapatra T."/>
            <person name="Singh N.K."/>
            <person name="Messing J."/>
            <person name="Nelson A.B."/>
            <person name="Fuks G."/>
            <person name="Kavchok S."/>
            <person name="Keizer G."/>
            <person name="Linton E."/>
            <person name="Llaca V."/>
            <person name="Song R."/>
            <person name="Tanyolac B."/>
            <person name="Young S."/>
            <person name="Ho-Il K."/>
            <person name="Hahn J.H."/>
            <person name="Sangsakoo G."/>
            <person name="Vanavichit A."/>
            <person name="de Mattos Luiz.A.T."/>
            <person name="Zimmer P.D."/>
            <person name="Malone G."/>
            <person name="Dellagostin O."/>
            <person name="de Oliveira A.C."/>
            <person name="Bevan M."/>
            <person name="Bancroft I."/>
            <person name="Minx P."/>
            <person name="Cordum H."/>
            <person name="Wilson R."/>
            <person name="Cheng Z."/>
            <person name="Jin W."/>
            <person name="Jiang J."/>
            <person name="Leong S.A."/>
            <person name="Iwama H."/>
            <person name="Gojobori T."/>
            <person name="Itoh T."/>
            <person name="Niimura Y."/>
            <person name="Fujii Y."/>
            <person name="Habara T."/>
            <person name="Sakai H."/>
            <person name="Sato Y."/>
            <person name="Wilson G."/>
            <person name="Kumar K."/>
            <person name="McCouch S."/>
            <person name="Juretic N."/>
            <person name="Hoen D."/>
            <person name="Wright S."/>
            <person name="Bruskiewich R."/>
            <person name="Bureau T."/>
            <person name="Miyao A."/>
            <person name="Hirochika H."/>
            <person name="Nishikawa T."/>
            <person name="Kadowaki K."/>
            <person name="Sugiura M."/>
            <person name="Burr B."/>
            <person name="Sasaki T."/>
        </authorList>
    </citation>
    <scope>NUCLEOTIDE SEQUENCE [LARGE SCALE GENOMIC DNA]</scope>
    <source>
        <strain evidence="2">cv. Nipponbare</strain>
    </source>
</reference>
<dbReference type="EMBL" id="AP014966">
    <property type="protein sequence ID" value="BAT12036.1"/>
    <property type="molecule type" value="Genomic_DNA"/>
</dbReference>
<evidence type="ECO:0000313" key="2">
    <source>
        <dbReference type="Proteomes" id="UP000059680"/>
    </source>
</evidence>
<name>A0A0P0XX63_ORYSJ</name>